<dbReference type="Pfam" id="PF04314">
    <property type="entry name" value="PCuAC"/>
    <property type="match status" value="1"/>
</dbReference>
<feature type="signal peptide" evidence="1">
    <location>
        <begin position="1"/>
        <end position="30"/>
    </location>
</feature>
<name>A0A6L9MYC5_9ALTE</name>
<accession>A0A6L9MYC5</accession>
<dbReference type="InterPro" id="IPR036182">
    <property type="entry name" value="PCuAC_sf"/>
</dbReference>
<dbReference type="InterPro" id="IPR058248">
    <property type="entry name" value="Lxx211020-like"/>
</dbReference>
<dbReference type="EMBL" id="JAAAWP010000012">
    <property type="protein sequence ID" value="NDW22953.1"/>
    <property type="molecule type" value="Genomic_DNA"/>
</dbReference>
<evidence type="ECO:0000313" key="2">
    <source>
        <dbReference type="EMBL" id="NDW22953.1"/>
    </source>
</evidence>
<organism evidence="2 3">
    <name type="scientific">Alteromonas hispanica</name>
    <dbReference type="NCBI Taxonomy" id="315421"/>
    <lineage>
        <taxon>Bacteria</taxon>
        <taxon>Pseudomonadati</taxon>
        <taxon>Pseudomonadota</taxon>
        <taxon>Gammaproteobacteria</taxon>
        <taxon>Alteromonadales</taxon>
        <taxon>Alteromonadaceae</taxon>
        <taxon>Alteromonas/Salinimonas group</taxon>
        <taxon>Alteromonas</taxon>
    </lineage>
</organism>
<proteinExistence type="predicted"/>
<dbReference type="Gene3D" id="2.60.40.1890">
    <property type="entry name" value="PCu(A)C copper chaperone"/>
    <property type="match status" value="1"/>
</dbReference>
<dbReference type="AlphaFoldDB" id="A0A6L9MYC5"/>
<keyword evidence="3" id="KW-1185">Reference proteome</keyword>
<protein>
    <submittedName>
        <fullName evidence="2">Copper chaperone PCu(A)C</fullName>
    </submittedName>
</protein>
<evidence type="ECO:0000313" key="3">
    <source>
        <dbReference type="Proteomes" id="UP000478837"/>
    </source>
</evidence>
<dbReference type="RefSeq" id="WP_163112626.1">
    <property type="nucleotide sequence ID" value="NZ_JAAAWP010000012.1"/>
</dbReference>
<dbReference type="PANTHER" id="PTHR36302">
    <property type="entry name" value="BLR7088 PROTEIN"/>
    <property type="match status" value="1"/>
</dbReference>
<dbReference type="Proteomes" id="UP000478837">
    <property type="component" value="Unassembled WGS sequence"/>
</dbReference>
<keyword evidence="1" id="KW-0732">Signal</keyword>
<dbReference type="PANTHER" id="PTHR36302:SF1">
    <property type="entry name" value="COPPER CHAPERONE PCU(A)C"/>
    <property type="match status" value="1"/>
</dbReference>
<evidence type="ECO:0000256" key="1">
    <source>
        <dbReference type="SAM" id="SignalP"/>
    </source>
</evidence>
<dbReference type="SUPFAM" id="SSF110087">
    <property type="entry name" value="DR1885-like metal-binding protein"/>
    <property type="match status" value="1"/>
</dbReference>
<gene>
    <name evidence="2" type="ORF">GTW09_15630</name>
</gene>
<dbReference type="InterPro" id="IPR007410">
    <property type="entry name" value="LpqE-like"/>
</dbReference>
<sequence length="176" mass="19394">MSPISFSLCFLQRSTLLICMMSFVSMTAFAHGGNSHDETVEDNAQIVLKDGYARATFPMAKTAAMYFTLHNMSENEVRFVSVSVDEEVADEAQIHTTEMQGDVMRMRHVDKGVSVAANGHIAFAPGGYHIMLMGLKNGLQAGSEVKLTLSFDSLKDLHVVLPVKEENKGMQHHGHH</sequence>
<comment type="caution">
    <text evidence="2">The sequence shown here is derived from an EMBL/GenBank/DDBJ whole genome shotgun (WGS) entry which is preliminary data.</text>
</comment>
<feature type="chain" id="PRO_5026823823" evidence="1">
    <location>
        <begin position="31"/>
        <end position="176"/>
    </location>
</feature>
<reference evidence="2 3" key="1">
    <citation type="submission" date="2020-01" db="EMBL/GenBank/DDBJ databases">
        <title>Genomes of bacteria type strains.</title>
        <authorList>
            <person name="Chen J."/>
            <person name="Zhu S."/>
            <person name="Yang J."/>
        </authorList>
    </citation>
    <scope>NUCLEOTIDE SEQUENCE [LARGE SCALE GENOMIC DNA]</scope>
    <source>
        <strain evidence="2 3">LMG 22958</strain>
    </source>
</reference>